<dbReference type="PRINTS" id="PR00111">
    <property type="entry name" value="ABHYDROLASE"/>
</dbReference>
<dbReference type="PANTHER" id="PTHR45763">
    <property type="entry name" value="HYDROLASE, ALPHA/BETA FOLD FAMILY PROTEIN, EXPRESSED-RELATED"/>
    <property type="match status" value="1"/>
</dbReference>
<dbReference type="AlphaFoldDB" id="E0X6P8"/>
<dbReference type="SUPFAM" id="SSF53474">
    <property type="entry name" value="alpha/beta-Hydrolases"/>
    <property type="match status" value="1"/>
</dbReference>
<proteinExistence type="predicted"/>
<dbReference type="Pfam" id="PF00561">
    <property type="entry name" value="Abhydrolase_1"/>
    <property type="match status" value="1"/>
</dbReference>
<protein>
    <submittedName>
        <fullName evidence="2">Putative alpha/beta hydrolase fold protein</fullName>
    </submittedName>
</protein>
<reference evidence="2" key="1">
    <citation type="submission" date="2009-08" db="EMBL/GenBank/DDBJ databases">
        <title>Screening for novel FADH2-dependent halogenase genes in the metagenomes of marine sponge associated microbial consortia.</title>
        <authorList>
            <person name="Scheuermayer M."/>
            <person name="Fieseler L."/>
            <person name="Bayer K."/>
            <person name="Hentschel U."/>
        </authorList>
    </citation>
    <scope>NUCLEOTIDE SEQUENCE</scope>
</reference>
<name>E0X6P8_9ZZZZ</name>
<dbReference type="EMBL" id="GQ844926">
    <property type="protein sequence ID" value="ACY25454.1"/>
    <property type="molecule type" value="Genomic_DNA"/>
</dbReference>
<dbReference type="GO" id="GO:0016787">
    <property type="term" value="F:hydrolase activity"/>
    <property type="evidence" value="ECO:0007669"/>
    <property type="project" value="UniProtKB-KW"/>
</dbReference>
<organism evidence="2">
    <name type="scientific">uncultured microorganism</name>
    <dbReference type="NCBI Taxonomy" id="358574"/>
    <lineage>
        <taxon>unclassified sequences</taxon>
        <taxon>environmental samples</taxon>
    </lineage>
</organism>
<dbReference type="InterPro" id="IPR000073">
    <property type="entry name" value="AB_hydrolase_1"/>
</dbReference>
<keyword evidence="2" id="KW-0378">Hydrolase</keyword>
<dbReference type="InterPro" id="IPR029058">
    <property type="entry name" value="AB_hydrolase_fold"/>
</dbReference>
<evidence type="ECO:0000313" key="2">
    <source>
        <dbReference type="EMBL" id="ACY25454.1"/>
    </source>
</evidence>
<dbReference type="Gene3D" id="3.40.50.1820">
    <property type="entry name" value="alpha/beta hydrolase"/>
    <property type="match status" value="1"/>
</dbReference>
<evidence type="ECO:0000259" key="1">
    <source>
        <dbReference type="Pfam" id="PF00561"/>
    </source>
</evidence>
<sequence length="357" mass="38967">MPIIDRTAIAEDDDSDPPHSEIRLSDGRTLSWAEYGDPAGAPLFFHHGIPSSRLAAAVLADAALRNRVRLIAPERPGFGYSDPLPDRQIMDWPSDLEQLADHLRLGTFSVTGISAGLSYTLACALHMPERLDRVALISGLGRIDDSDILEGMSYEWRLIYTLFLKSPRLASLWMRGYGRAARKRPDRVVAEQIKRMPPVDGGILGSDQITANRIADLRQAFRQGPAAAGIEALRHMEPWGFELQDVQFPVLLWQGKLDESHPIQMGRRIAAELPTCRPIFVDGVGSLGFVTHADAIFGALFPERAAPTRPSFVYAEAPSAESAPASVDADGLDGLPELLDALQLDVLPDPIPGDSGR</sequence>
<feature type="domain" description="AB hydrolase-1" evidence="1">
    <location>
        <begin position="42"/>
        <end position="292"/>
    </location>
</feature>
<accession>E0X6P8</accession>
<dbReference type="PANTHER" id="PTHR45763:SF46">
    <property type="entry name" value="AB HYDROLASE-1 DOMAIN-CONTAINING PROTEIN"/>
    <property type="match status" value="1"/>
</dbReference>